<dbReference type="InParanoid" id="A0A316VUW7"/>
<dbReference type="GeneID" id="37038146"/>
<dbReference type="PANTHER" id="PTHR10953:SF162">
    <property type="entry name" value="SUMO-ACTIVATING ENZYME SUBUNIT 1"/>
    <property type="match status" value="1"/>
</dbReference>
<feature type="compositionally biased region" description="Polar residues" evidence="1">
    <location>
        <begin position="35"/>
        <end position="44"/>
    </location>
</feature>
<proteinExistence type="predicted"/>
<dbReference type="Proteomes" id="UP000245783">
    <property type="component" value="Unassembled WGS sequence"/>
</dbReference>
<feature type="region of interest" description="Disordered" evidence="1">
    <location>
        <begin position="16"/>
        <end position="51"/>
    </location>
</feature>
<dbReference type="InterPro" id="IPR045886">
    <property type="entry name" value="ThiF/MoeB/HesA"/>
</dbReference>
<organism evidence="3 4">
    <name type="scientific">Ceraceosorus guamensis</name>
    <dbReference type="NCBI Taxonomy" id="1522189"/>
    <lineage>
        <taxon>Eukaryota</taxon>
        <taxon>Fungi</taxon>
        <taxon>Dikarya</taxon>
        <taxon>Basidiomycota</taxon>
        <taxon>Ustilaginomycotina</taxon>
        <taxon>Exobasidiomycetes</taxon>
        <taxon>Ceraceosorales</taxon>
        <taxon>Ceraceosoraceae</taxon>
        <taxon>Ceraceosorus</taxon>
    </lineage>
</organism>
<dbReference type="Pfam" id="PF00899">
    <property type="entry name" value="ThiF"/>
    <property type="match status" value="1"/>
</dbReference>
<dbReference type="EMBL" id="KZ819397">
    <property type="protein sequence ID" value="PWN41222.1"/>
    <property type="molecule type" value="Genomic_DNA"/>
</dbReference>
<dbReference type="RefSeq" id="XP_025368382.1">
    <property type="nucleotide sequence ID" value="XM_025516276.1"/>
</dbReference>
<dbReference type="GO" id="GO:0005737">
    <property type="term" value="C:cytoplasm"/>
    <property type="evidence" value="ECO:0007669"/>
    <property type="project" value="TreeGrafter"/>
</dbReference>
<dbReference type="InterPro" id="IPR000594">
    <property type="entry name" value="ThiF_NAD_FAD-bd"/>
</dbReference>
<dbReference type="STRING" id="1522189.A0A316VUW7"/>
<feature type="compositionally biased region" description="Polar residues" evidence="1">
    <location>
        <begin position="275"/>
        <end position="285"/>
    </location>
</feature>
<gene>
    <name evidence="3" type="ORF">IE81DRAFT_348569</name>
</gene>
<dbReference type="PANTHER" id="PTHR10953">
    <property type="entry name" value="UBIQUITIN-ACTIVATING ENZYME E1"/>
    <property type="match status" value="1"/>
</dbReference>
<evidence type="ECO:0000313" key="4">
    <source>
        <dbReference type="Proteomes" id="UP000245783"/>
    </source>
</evidence>
<dbReference type="InterPro" id="IPR035985">
    <property type="entry name" value="Ubiquitin-activating_enz"/>
</dbReference>
<dbReference type="AlphaFoldDB" id="A0A316VUW7"/>
<sequence length="449" mass="47954">MSLATALDVDVAALTNSNSTNNAPSGSDAALNGRGNASKSSSVVLESARDGREGVDEDEAALYDRQIRLWGLEAQNRMRRSHIFVVNLHGVATEAIKNVVLAGVGQVTILDEGLVTPADLSAGFLLREDEIGVNRATAALPRIQALNPLVKLETTSDFSILRASKDSVSKHPLLQMGVNSLVVTLSSTNSTSSWTQERLIELNNLARTLGLPFHLCSSQGFGGFYFSDLGPRHEYIVTRPAAAGSTAAPSAQAASAASTSTPQAAEPPPDERNKASQPSQQTSEKTQQKRIQEFVTLEQALASDWKGKKRVRISPGVWATWALWRYTSKQLASGQRTVPARVEDFTSEIDELLEAKGVSQRSAFEQQGVDKNAFISTFLAAHDPANAGELSPVCAILGGVLAQDLLNALGGREEPVCNWLQLEGLAGKGPVHNIGARPSQVLLETRTNA</sequence>
<name>A0A316VUW7_9BASI</name>
<dbReference type="OrthoDB" id="1708823at2759"/>
<dbReference type="Gene3D" id="3.40.50.720">
    <property type="entry name" value="NAD(P)-binding Rossmann-like Domain"/>
    <property type="match status" value="1"/>
</dbReference>
<evidence type="ECO:0000313" key="3">
    <source>
        <dbReference type="EMBL" id="PWN41222.1"/>
    </source>
</evidence>
<keyword evidence="4" id="KW-1185">Reference proteome</keyword>
<dbReference type="GO" id="GO:0031510">
    <property type="term" value="C:SUMO activating enzyme complex"/>
    <property type="evidence" value="ECO:0007669"/>
    <property type="project" value="TreeGrafter"/>
</dbReference>
<feature type="region of interest" description="Disordered" evidence="1">
    <location>
        <begin position="247"/>
        <end position="289"/>
    </location>
</feature>
<dbReference type="FunCoup" id="A0A316VUW7">
    <property type="interactions" value="772"/>
</dbReference>
<evidence type="ECO:0000256" key="1">
    <source>
        <dbReference type="SAM" id="MobiDB-lite"/>
    </source>
</evidence>
<accession>A0A316VUW7</accession>
<evidence type="ECO:0000259" key="2">
    <source>
        <dbReference type="Pfam" id="PF00899"/>
    </source>
</evidence>
<reference evidence="3 4" key="1">
    <citation type="journal article" date="2018" name="Mol. Biol. Evol.">
        <title>Broad Genomic Sampling Reveals a Smut Pathogenic Ancestry of the Fungal Clade Ustilaginomycotina.</title>
        <authorList>
            <person name="Kijpornyongpan T."/>
            <person name="Mondo S.J."/>
            <person name="Barry K."/>
            <person name="Sandor L."/>
            <person name="Lee J."/>
            <person name="Lipzen A."/>
            <person name="Pangilinan J."/>
            <person name="LaButti K."/>
            <person name="Hainaut M."/>
            <person name="Henrissat B."/>
            <person name="Grigoriev I.V."/>
            <person name="Spatafora J.W."/>
            <person name="Aime M.C."/>
        </authorList>
    </citation>
    <scope>NUCLEOTIDE SEQUENCE [LARGE SCALE GENOMIC DNA]</scope>
    <source>
        <strain evidence="3 4">MCA 4658</strain>
    </source>
</reference>
<feature type="domain" description="THIF-type NAD/FAD binding fold" evidence="2">
    <location>
        <begin position="63"/>
        <end position="157"/>
    </location>
</feature>
<dbReference type="GO" id="GO:0016925">
    <property type="term" value="P:protein sumoylation"/>
    <property type="evidence" value="ECO:0007669"/>
    <property type="project" value="TreeGrafter"/>
</dbReference>
<protein>
    <recommendedName>
        <fullName evidence="2">THIF-type NAD/FAD binding fold domain-containing protein</fullName>
    </recommendedName>
</protein>
<dbReference type="SUPFAM" id="SSF69572">
    <property type="entry name" value="Activating enzymes of the ubiquitin-like proteins"/>
    <property type="match status" value="1"/>
</dbReference>
<feature type="compositionally biased region" description="Low complexity" evidence="1">
    <location>
        <begin position="247"/>
        <end position="264"/>
    </location>
</feature>
<dbReference type="GO" id="GO:0019948">
    <property type="term" value="F:SUMO activating enzyme activity"/>
    <property type="evidence" value="ECO:0007669"/>
    <property type="project" value="TreeGrafter"/>
</dbReference>